<reference evidence="4" key="1">
    <citation type="submission" date="2010-05" db="EMBL/GenBank/DDBJ databases">
        <title>Complete sequence of Staphylothermus hellenicus DSM 12710.</title>
        <authorList>
            <consortium name="US DOE Joint Genome Institute"/>
            <person name="Lucas S."/>
            <person name="Copeland A."/>
            <person name="Lapidus A."/>
            <person name="Cheng J.-F."/>
            <person name="Bruce D."/>
            <person name="Goodwin L."/>
            <person name="Pitluck S."/>
            <person name="Davenport K."/>
            <person name="Detter J.C."/>
            <person name="Han C."/>
            <person name="Tapia R."/>
            <person name="Larimer F."/>
            <person name="Land M."/>
            <person name="Hauser L."/>
            <person name="Kyrpides N."/>
            <person name="Mikhailova N."/>
            <person name="Anderson I.J."/>
            <person name="Woyke T."/>
        </authorList>
    </citation>
    <scope>NUCLEOTIDE SEQUENCE [LARGE SCALE GENOMIC DNA]</scope>
    <source>
        <strain evidence="4">DSM 12710 / JCM 10830 / BK20S6-10-b1 / P8</strain>
    </source>
</reference>
<name>D7D8N2_STAHD</name>
<evidence type="ECO:0000313" key="4">
    <source>
        <dbReference type="Proteomes" id="UP000002573"/>
    </source>
</evidence>
<dbReference type="EMBL" id="CP002051">
    <property type="protein sequence ID" value="ADI32128.1"/>
    <property type="molecule type" value="Genomic_DNA"/>
</dbReference>
<evidence type="ECO:0000259" key="1">
    <source>
        <dbReference type="PROSITE" id="PS50980"/>
    </source>
</evidence>
<dbReference type="GeneID" id="9234312"/>
<dbReference type="InterPro" id="IPR011763">
    <property type="entry name" value="COA_CT_C"/>
</dbReference>
<accession>D7D8N2</accession>
<dbReference type="InterPro" id="IPR034733">
    <property type="entry name" value="AcCoA_carboxyl_beta"/>
</dbReference>
<dbReference type="GO" id="GO:0016740">
    <property type="term" value="F:transferase activity"/>
    <property type="evidence" value="ECO:0007669"/>
    <property type="project" value="UniProtKB-KW"/>
</dbReference>
<feature type="domain" description="CoA carboxyltransferase C-terminal" evidence="2">
    <location>
        <begin position="265"/>
        <end position="511"/>
    </location>
</feature>
<dbReference type="KEGG" id="shc:Shell_1023"/>
<dbReference type="FunFam" id="3.90.226.10:FF:000017">
    <property type="entry name" value="Propionyl-CoA carboxylase subunit beta 5"/>
    <property type="match status" value="1"/>
</dbReference>
<evidence type="ECO:0000259" key="2">
    <source>
        <dbReference type="PROSITE" id="PS50989"/>
    </source>
</evidence>
<dbReference type="PANTHER" id="PTHR43842:SF2">
    <property type="entry name" value="PROPIONYL-COA CARBOXYLASE BETA CHAIN, MITOCHONDRIAL"/>
    <property type="match status" value="1"/>
</dbReference>
<dbReference type="eggNOG" id="arCOG02705">
    <property type="taxonomic scope" value="Archaea"/>
</dbReference>
<dbReference type="STRING" id="591019.Shell_1023"/>
<dbReference type="GO" id="GO:0004658">
    <property type="term" value="F:propionyl-CoA carboxylase activity"/>
    <property type="evidence" value="ECO:0007669"/>
    <property type="project" value="TreeGrafter"/>
</dbReference>
<dbReference type="AlphaFoldDB" id="D7D8N2"/>
<feature type="domain" description="CoA carboxyltransferase N-terminal" evidence="1">
    <location>
        <begin position="6"/>
        <end position="261"/>
    </location>
</feature>
<sequence>MNKKDIRDLIEEVKKYREKSILGGGTEKIEKQRKKGKLWVRDRIQRLLDPGSFEELQWMRVHRSTYFGLDKIKYYGDGVVTGYGRIDGRLVYIYAQDFSVMGGSIGESHADKIVRTINMAIETGAPVIGLYDSGGARIQEGVASLHGSGRIFAANVKASGVIPQISLILGPCAGAASYSPGLTDFIIMVRNAFMFITGPEVVKAATGVETTFTELGGAHIHSATSGVAHFVTDDEDNAFQLTRKLLSYLPNSFDEDPPYVKTSDPIDRRTDELYEIVPTDPMKPFDVREVITRILDDGDFLEVHRDYARSAVVGFGRIGGFTVGIVANQPMVNAGVIDIDASNKIARFVRFCDSFNIPIITFVDTPGFMPGIDQEHGGIIKHGAKILYAYSEATVPIITVIMRKAYGGAYIAMGSKSLGADIVYAWPTAEIAVMGPEGAVRILYRKEAAKQPNPKEYLEEKLVEYRKIFANPYRAAELGYVDDIIDPALTRLKIYKALEVLKTKKEEMLHIVPRKHGNIPL</sequence>
<dbReference type="OrthoDB" id="30579at2157"/>
<dbReference type="HOGENOM" id="CLU_018822_6_2_2"/>
<evidence type="ECO:0000313" key="3">
    <source>
        <dbReference type="EMBL" id="ADI32128.1"/>
    </source>
</evidence>
<dbReference type="Proteomes" id="UP000002573">
    <property type="component" value="Chromosome"/>
</dbReference>
<dbReference type="RefSeq" id="WP_013143326.1">
    <property type="nucleotide sequence ID" value="NC_014205.1"/>
</dbReference>
<dbReference type="SUPFAM" id="SSF52096">
    <property type="entry name" value="ClpP/crotonase"/>
    <property type="match status" value="2"/>
</dbReference>
<gene>
    <name evidence="3" type="ordered locus">Shell_1023</name>
</gene>
<keyword evidence="3" id="KW-0808">Transferase</keyword>
<dbReference type="PANTHER" id="PTHR43842">
    <property type="entry name" value="PROPIONYL-COA CARBOXYLASE BETA CHAIN"/>
    <property type="match status" value="1"/>
</dbReference>
<keyword evidence="4" id="KW-1185">Reference proteome</keyword>
<dbReference type="PROSITE" id="PS50989">
    <property type="entry name" value="COA_CT_CTER"/>
    <property type="match status" value="1"/>
</dbReference>
<dbReference type="InterPro" id="IPR029045">
    <property type="entry name" value="ClpP/crotonase-like_dom_sf"/>
</dbReference>
<organism evidence="3 4">
    <name type="scientific">Staphylothermus hellenicus (strain DSM 12710 / JCM 10830 / BK20S6-10-b1 / P8)</name>
    <dbReference type="NCBI Taxonomy" id="591019"/>
    <lineage>
        <taxon>Archaea</taxon>
        <taxon>Thermoproteota</taxon>
        <taxon>Thermoprotei</taxon>
        <taxon>Desulfurococcales</taxon>
        <taxon>Desulfurococcaceae</taxon>
        <taxon>Staphylothermus</taxon>
    </lineage>
</organism>
<dbReference type="InterPro" id="IPR051047">
    <property type="entry name" value="AccD/PCCB"/>
</dbReference>
<reference evidence="3 4" key="2">
    <citation type="journal article" date="2011" name="Stand. Genomic Sci.">
        <title>Complete genome sequence of Staphylothermus hellenicus P8.</title>
        <authorList>
            <person name="Anderson I."/>
            <person name="Wirth R."/>
            <person name="Lucas S."/>
            <person name="Copeland A."/>
            <person name="Lapidus A."/>
            <person name="Cheng J.F."/>
            <person name="Goodwin L."/>
            <person name="Pitluck S."/>
            <person name="Davenport K."/>
            <person name="Detter J.C."/>
            <person name="Han C."/>
            <person name="Tapia R."/>
            <person name="Land M."/>
            <person name="Hauser L."/>
            <person name="Pati A."/>
            <person name="Mikhailova N."/>
            <person name="Woyke T."/>
            <person name="Klenk H.P."/>
            <person name="Kyrpides N."/>
            <person name="Ivanova N."/>
        </authorList>
    </citation>
    <scope>NUCLEOTIDE SEQUENCE [LARGE SCALE GENOMIC DNA]</scope>
    <source>
        <strain evidence="4">DSM 12710 / JCM 10830 / BK20S6-10-b1 / P8</strain>
    </source>
</reference>
<dbReference type="Pfam" id="PF01039">
    <property type="entry name" value="Carboxyl_trans"/>
    <property type="match status" value="1"/>
</dbReference>
<dbReference type="InterPro" id="IPR011762">
    <property type="entry name" value="COA_CT_N"/>
</dbReference>
<proteinExistence type="predicted"/>
<dbReference type="Gene3D" id="3.90.226.10">
    <property type="entry name" value="2-enoyl-CoA Hydratase, Chain A, domain 1"/>
    <property type="match status" value="2"/>
</dbReference>
<protein>
    <submittedName>
        <fullName evidence="3">Carboxyl transferase</fullName>
    </submittedName>
</protein>
<dbReference type="PROSITE" id="PS50980">
    <property type="entry name" value="COA_CT_NTER"/>
    <property type="match status" value="1"/>
</dbReference>